<dbReference type="AlphaFoldDB" id="A0A804U9R7"/>
<organism evidence="3 4">
    <name type="scientific">Zea mays</name>
    <name type="common">Maize</name>
    <dbReference type="NCBI Taxonomy" id="4577"/>
    <lineage>
        <taxon>Eukaryota</taxon>
        <taxon>Viridiplantae</taxon>
        <taxon>Streptophyta</taxon>
        <taxon>Embryophyta</taxon>
        <taxon>Tracheophyta</taxon>
        <taxon>Spermatophyta</taxon>
        <taxon>Magnoliopsida</taxon>
        <taxon>Liliopsida</taxon>
        <taxon>Poales</taxon>
        <taxon>Poaceae</taxon>
        <taxon>PACMAD clade</taxon>
        <taxon>Panicoideae</taxon>
        <taxon>Andropogonodae</taxon>
        <taxon>Andropogoneae</taxon>
        <taxon>Tripsacinae</taxon>
        <taxon>Zea</taxon>
    </lineage>
</organism>
<dbReference type="Proteomes" id="UP000007305">
    <property type="component" value="Chromosome 6"/>
</dbReference>
<accession>A0A804U9R7</accession>
<dbReference type="EnsemblPlants" id="Zm00001eb261610_T001">
    <property type="protein sequence ID" value="Zm00001eb261610_P001"/>
    <property type="gene ID" value="Zm00001eb261610"/>
</dbReference>
<dbReference type="SUPFAM" id="SSF52058">
    <property type="entry name" value="L domain-like"/>
    <property type="match status" value="1"/>
</dbReference>
<dbReference type="InterPro" id="IPR055414">
    <property type="entry name" value="LRR_R13L4/SHOC2-like"/>
</dbReference>
<reference evidence="3" key="3">
    <citation type="submission" date="2021-05" db="UniProtKB">
        <authorList>
            <consortium name="EnsemblPlants"/>
        </authorList>
    </citation>
    <scope>IDENTIFICATION</scope>
    <source>
        <strain evidence="3">cv. B73</strain>
    </source>
</reference>
<reference evidence="3" key="2">
    <citation type="submission" date="2019-07" db="EMBL/GenBank/DDBJ databases">
        <authorList>
            <person name="Seetharam A."/>
            <person name="Woodhouse M."/>
            <person name="Cannon E."/>
        </authorList>
    </citation>
    <scope>NUCLEOTIDE SEQUENCE [LARGE SCALE GENOMIC DNA]</scope>
    <source>
        <strain evidence="3">cv. B73</strain>
    </source>
</reference>
<keyword evidence="4" id="KW-1185">Reference proteome</keyword>
<name>A0A804U9R7_MAIZE</name>
<reference evidence="4" key="1">
    <citation type="journal article" date="2009" name="Science">
        <title>The B73 maize genome: complexity, diversity, and dynamics.</title>
        <authorList>
            <person name="Schnable P.S."/>
            <person name="Ware D."/>
            <person name="Fulton R.S."/>
            <person name="Stein J.C."/>
            <person name="Wei F."/>
            <person name="Pasternak S."/>
            <person name="Liang C."/>
            <person name="Zhang J."/>
            <person name="Fulton L."/>
            <person name="Graves T.A."/>
            <person name="Minx P."/>
            <person name="Reily A.D."/>
            <person name="Courtney L."/>
            <person name="Kruchowski S.S."/>
            <person name="Tomlinson C."/>
            <person name="Strong C."/>
            <person name="Delehaunty K."/>
            <person name="Fronick C."/>
            <person name="Courtney B."/>
            <person name="Rock S.M."/>
            <person name="Belter E."/>
            <person name="Du F."/>
            <person name="Kim K."/>
            <person name="Abbott R.M."/>
            <person name="Cotton M."/>
            <person name="Levy A."/>
            <person name="Marchetto P."/>
            <person name="Ochoa K."/>
            <person name="Jackson S.M."/>
            <person name="Gillam B."/>
            <person name="Chen W."/>
            <person name="Yan L."/>
            <person name="Higginbotham J."/>
            <person name="Cardenas M."/>
            <person name="Waligorski J."/>
            <person name="Applebaum E."/>
            <person name="Phelps L."/>
            <person name="Falcone J."/>
            <person name="Kanchi K."/>
            <person name="Thane T."/>
            <person name="Scimone A."/>
            <person name="Thane N."/>
            <person name="Henke J."/>
            <person name="Wang T."/>
            <person name="Ruppert J."/>
            <person name="Shah N."/>
            <person name="Rotter K."/>
            <person name="Hodges J."/>
            <person name="Ingenthron E."/>
            <person name="Cordes M."/>
            <person name="Kohlberg S."/>
            <person name="Sgro J."/>
            <person name="Delgado B."/>
            <person name="Mead K."/>
            <person name="Chinwalla A."/>
            <person name="Leonard S."/>
            <person name="Crouse K."/>
            <person name="Collura K."/>
            <person name="Kudrna D."/>
            <person name="Currie J."/>
            <person name="He R."/>
            <person name="Angelova A."/>
            <person name="Rajasekar S."/>
            <person name="Mueller T."/>
            <person name="Lomeli R."/>
            <person name="Scara G."/>
            <person name="Ko A."/>
            <person name="Delaney K."/>
            <person name="Wissotski M."/>
            <person name="Lopez G."/>
            <person name="Campos D."/>
            <person name="Braidotti M."/>
            <person name="Ashley E."/>
            <person name="Golser W."/>
            <person name="Kim H."/>
            <person name="Lee S."/>
            <person name="Lin J."/>
            <person name="Dujmic Z."/>
            <person name="Kim W."/>
            <person name="Talag J."/>
            <person name="Zuccolo A."/>
            <person name="Fan C."/>
            <person name="Sebastian A."/>
            <person name="Kramer M."/>
            <person name="Spiegel L."/>
            <person name="Nascimento L."/>
            <person name="Zutavern T."/>
            <person name="Miller B."/>
            <person name="Ambroise C."/>
            <person name="Muller S."/>
            <person name="Spooner W."/>
            <person name="Narechania A."/>
            <person name="Ren L."/>
            <person name="Wei S."/>
            <person name="Kumari S."/>
            <person name="Faga B."/>
            <person name="Levy M.J."/>
            <person name="McMahan L."/>
            <person name="Van Buren P."/>
            <person name="Vaughn M.W."/>
            <person name="Ying K."/>
            <person name="Yeh C.-T."/>
            <person name="Emrich S.J."/>
            <person name="Jia Y."/>
            <person name="Kalyanaraman A."/>
            <person name="Hsia A.-P."/>
            <person name="Barbazuk W.B."/>
            <person name="Baucom R.S."/>
            <person name="Brutnell T.P."/>
            <person name="Carpita N.C."/>
            <person name="Chaparro C."/>
            <person name="Chia J.-M."/>
            <person name="Deragon J.-M."/>
            <person name="Estill J.C."/>
            <person name="Fu Y."/>
            <person name="Jeddeloh J.A."/>
            <person name="Han Y."/>
            <person name="Lee H."/>
            <person name="Li P."/>
            <person name="Lisch D.R."/>
            <person name="Liu S."/>
            <person name="Liu Z."/>
            <person name="Nagel D.H."/>
            <person name="McCann M.C."/>
            <person name="SanMiguel P."/>
            <person name="Myers A.M."/>
            <person name="Nettleton D."/>
            <person name="Nguyen J."/>
            <person name="Penning B.W."/>
            <person name="Ponnala L."/>
            <person name="Schneider K.L."/>
            <person name="Schwartz D.C."/>
            <person name="Sharma A."/>
            <person name="Soderlund C."/>
            <person name="Springer N.M."/>
            <person name="Sun Q."/>
            <person name="Wang H."/>
            <person name="Waterman M."/>
            <person name="Westerman R."/>
            <person name="Wolfgruber T.K."/>
            <person name="Yang L."/>
            <person name="Yu Y."/>
            <person name="Zhang L."/>
            <person name="Zhou S."/>
            <person name="Zhu Q."/>
            <person name="Bennetzen J.L."/>
            <person name="Dawe R.K."/>
            <person name="Jiang J."/>
            <person name="Jiang N."/>
            <person name="Presting G.G."/>
            <person name="Wessler S.R."/>
            <person name="Aluru S."/>
            <person name="Martienssen R.A."/>
            <person name="Clifton S.W."/>
            <person name="McCombie W.R."/>
            <person name="Wing R.A."/>
            <person name="Wilson R.K."/>
        </authorList>
    </citation>
    <scope>NUCLEOTIDE SEQUENCE [LARGE SCALE GENOMIC DNA]</scope>
    <source>
        <strain evidence="4">cv. B73</strain>
    </source>
</reference>
<protein>
    <recommendedName>
        <fullName evidence="2">Disease resistance R13L4/SHOC-2-like LRR domain-containing protein</fullName>
    </recommendedName>
</protein>
<feature type="domain" description="Disease resistance R13L4/SHOC-2-like LRR" evidence="2">
    <location>
        <begin position="56"/>
        <end position="213"/>
    </location>
</feature>
<dbReference type="InterPro" id="IPR032675">
    <property type="entry name" value="LRR_dom_sf"/>
</dbReference>
<proteinExistence type="predicted"/>
<dbReference type="PANTHER" id="PTHR47186">
    <property type="entry name" value="LEUCINE-RICH REPEAT-CONTAINING PROTEIN 57"/>
    <property type="match status" value="1"/>
</dbReference>
<keyword evidence="1" id="KW-0677">Repeat</keyword>
<dbReference type="Gene3D" id="3.80.10.10">
    <property type="entry name" value="Ribonuclease Inhibitor"/>
    <property type="match status" value="1"/>
</dbReference>
<sequence length="293" mass="32938">MHDLVRELAIFQSKREGFSTTYDGNNEAMLVGSEARRLTVLQCGKDIPSTIDPSRLRTFITFDNSSALSLWYSSISSKPKYLSVLDLSGLPIETIPNSIGELFNLRLLCLNDTKVKEFSKSITKLQNLQILSLENAELVKFPQEFSKLKKLRHLMVSRLQDVTYSSFKSWEAVEPFKGLWSLIELQTLYAITASEVLVAKLGNLSQMRSLVICDGRHCHQRDRRSAAAGQTRVHAVAWSWAVAQGFGTIWVFCTSRDLAESRAILVRIARQNCHAASDPRFTMNKASTPPPLV</sequence>
<dbReference type="PANTHER" id="PTHR47186:SF29">
    <property type="entry name" value="NB-ARC DOMAIN-CONTAINING PROTEIN"/>
    <property type="match status" value="1"/>
</dbReference>
<dbReference type="Pfam" id="PF23598">
    <property type="entry name" value="LRR_14"/>
    <property type="match status" value="1"/>
</dbReference>
<evidence type="ECO:0000256" key="1">
    <source>
        <dbReference type="ARBA" id="ARBA00022737"/>
    </source>
</evidence>
<dbReference type="InParanoid" id="A0A804U9R7"/>
<evidence type="ECO:0000313" key="3">
    <source>
        <dbReference type="EnsemblPlants" id="Zm00001eb261610_P001"/>
    </source>
</evidence>
<evidence type="ECO:0000259" key="2">
    <source>
        <dbReference type="Pfam" id="PF23598"/>
    </source>
</evidence>
<dbReference type="Gramene" id="Zm00001eb261610_T001">
    <property type="protein sequence ID" value="Zm00001eb261610_P001"/>
    <property type="gene ID" value="Zm00001eb261610"/>
</dbReference>
<evidence type="ECO:0000313" key="4">
    <source>
        <dbReference type="Proteomes" id="UP000007305"/>
    </source>
</evidence>